<accession>A0A971M3L1</accession>
<evidence type="ECO:0000259" key="2">
    <source>
        <dbReference type="PROSITE" id="PS50983"/>
    </source>
</evidence>
<dbReference type="PROSITE" id="PS50983">
    <property type="entry name" value="FE_B12_PBP"/>
    <property type="match status" value="1"/>
</dbReference>
<dbReference type="Proteomes" id="UP000777265">
    <property type="component" value="Unassembled WGS sequence"/>
</dbReference>
<dbReference type="AlphaFoldDB" id="A0A971M3L1"/>
<dbReference type="Pfam" id="PF01497">
    <property type="entry name" value="Peripla_BP_2"/>
    <property type="match status" value="1"/>
</dbReference>
<gene>
    <name evidence="3" type="ORF">GXY80_07950</name>
</gene>
<proteinExistence type="predicted"/>
<evidence type="ECO:0000256" key="1">
    <source>
        <dbReference type="SAM" id="SignalP"/>
    </source>
</evidence>
<dbReference type="PANTHER" id="PTHR30535">
    <property type="entry name" value="VITAMIN B12-BINDING PROTEIN"/>
    <property type="match status" value="1"/>
</dbReference>
<reference evidence="3" key="2">
    <citation type="submission" date="2020-01" db="EMBL/GenBank/DDBJ databases">
        <authorList>
            <person name="Campanaro S."/>
        </authorList>
    </citation>
    <scope>NUCLEOTIDE SEQUENCE</scope>
    <source>
        <strain evidence="3">AS06rmzACSIP_7</strain>
    </source>
</reference>
<dbReference type="EMBL" id="JAAYEE010000128">
    <property type="protein sequence ID" value="NLW35398.1"/>
    <property type="molecule type" value="Genomic_DNA"/>
</dbReference>
<feature type="domain" description="Fe/B12 periplasmic-binding" evidence="2">
    <location>
        <begin position="55"/>
        <end position="315"/>
    </location>
</feature>
<name>A0A971M3L1_9BACT</name>
<evidence type="ECO:0000313" key="4">
    <source>
        <dbReference type="Proteomes" id="UP000777265"/>
    </source>
</evidence>
<feature type="chain" id="PRO_5037606131" evidence="1">
    <location>
        <begin position="27"/>
        <end position="352"/>
    </location>
</feature>
<feature type="signal peptide" evidence="1">
    <location>
        <begin position="1"/>
        <end position="26"/>
    </location>
</feature>
<dbReference type="Gene3D" id="3.40.50.1980">
    <property type="entry name" value="Nitrogenase molybdenum iron protein domain"/>
    <property type="match status" value="2"/>
</dbReference>
<reference evidence="3" key="1">
    <citation type="journal article" date="2020" name="Biotechnol. Biofuels">
        <title>New insights from the biogas microbiome by comprehensive genome-resolved metagenomics of nearly 1600 species originating from multiple anaerobic digesters.</title>
        <authorList>
            <person name="Campanaro S."/>
            <person name="Treu L."/>
            <person name="Rodriguez-R L.M."/>
            <person name="Kovalovszki A."/>
            <person name="Ziels R.M."/>
            <person name="Maus I."/>
            <person name="Zhu X."/>
            <person name="Kougias P.G."/>
            <person name="Basile A."/>
            <person name="Luo G."/>
            <person name="Schluter A."/>
            <person name="Konstantinidis K.T."/>
            <person name="Angelidaki I."/>
        </authorList>
    </citation>
    <scope>NUCLEOTIDE SEQUENCE</scope>
    <source>
        <strain evidence="3">AS06rmzACSIP_7</strain>
    </source>
</reference>
<dbReference type="InterPro" id="IPR050902">
    <property type="entry name" value="ABC_Transporter_SBP"/>
</dbReference>
<dbReference type="Gene3D" id="1.20.58.2180">
    <property type="match status" value="1"/>
</dbReference>
<keyword evidence="1" id="KW-0732">Signal</keyword>
<sequence>MRTIKNTPIFLIIVVICLFLPSGLHADLTNSQPSQKTIIEDMAGRQAAVPVEVKRVVTLGSVPAINTFIFAVGKGYTIANGLPAFARSPYWKYQTIFAPGIKGRSSIQGSGGPVNVEVLSLLSPDVVFTTSRSDIDYLLKHGPTTIYLDWKRFDPMYLMRMMGKVFNRQKIAEEYAAGMENRIEMIASAIKGIPQAQRQKVIFCRLPSLAIPSGPAGWAITRAGGITMENSLLKSSDHLVQVSVEQLVLWNPDILIVWSKEEVAQAYKDARLSLLNAVKQKRVYAVPVGAAPWLAPTPEQYLGVLWAAKLFYPKQFDGIDLVTEAKDFYRKFFGYSLTNKQAVEMISGGSDR</sequence>
<dbReference type="InterPro" id="IPR002491">
    <property type="entry name" value="ABC_transptr_periplasmic_BD"/>
</dbReference>
<dbReference type="SUPFAM" id="SSF53807">
    <property type="entry name" value="Helical backbone' metal receptor"/>
    <property type="match status" value="1"/>
</dbReference>
<comment type="caution">
    <text evidence="3">The sequence shown here is derived from an EMBL/GenBank/DDBJ whole genome shotgun (WGS) entry which is preliminary data.</text>
</comment>
<organism evidence="3 4">
    <name type="scientific">Syntrophorhabdus aromaticivorans</name>
    <dbReference type="NCBI Taxonomy" id="328301"/>
    <lineage>
        <taxon>Bacteria</taxon>
        <taxon>Pseudomonadati</taxon>
        <taxon>Thermodesulfobacteriota</taxon>
        <taxon>Syntrophorhabdia</taxon>
        <taxon>Syntrophorhabdales</taxon>
        <taxon>Syntrophorhabdaceae</taxon>
        <taxon>Syntrophorhabdus</taxon>
    </lineage>
</organism>
<dbReference type="PANTHER" id="PTHR30535:SF34">
    <property type="entry name" value="MOLYBDATE-BINDING PROTEIN MOLA"/>
    <property type="match status" value="1"/>
</dbReference>
<protein>
    <submittedName>
        <fullName evidence="3">ABC transporter substrate-binding protein</fullName>
    </submittedName>
</protein>
<evidence type="ECO:0000313" key="3">
    <source>
        <dbReference type="EMBL" id="NLW35398.1"/>
    </source>
</evidence>